<keyword evidence="4" id="KW-0804">Transcription</keyword>
<keyword evidence="2" id="KW-0805">Transcription regulation</keyword>
<keyword evidence="7" id="KW-1185">Reference proteome</keyword>
<dbReference type="SUPFAM" id="SSF46785">
    <property type="entry name" value="Winged helix' DNA-binding domain"/>
    <property type="match status" value="1"/>
</dbReference>
<dbReference type="AlphaFoldDB" id="A0A1M7U342"/>
<dbReference type="Pfam" id="PF03466">
    <property type="entry name" value="LysR_substrate"/>
    <property type="match status" value="1"/>
</dbReference>
<sequence>MDGLRSMAQLVALAEEGNFRRAAERLGVTHSALSQAIARIEGAYGVTLFERSRRGVRPTAYGRRLVEGARAALTAVREAERDVEMMRDMRSGRLAVGADPAVAEPILGAAAAQLMRDYPGLAVSVRACCWRRMADALRAGEIDVHFGLAPDRPPSEVRLSAFALTPPVAVARAGHPLTRAPVAAAELFAGPVLCFDAPGWVFARLGAAHPAALPDPSRAREVVTTVQDMALLRRMALAGEAACIMPGAAAAEDLAAGRLARISLAEGPLFPGPLDAVAAMLETRPPPPAALALVRRVRRALGGAARARRAG</sequence>
<dbReference type="PANTHER" id="PTHR30126">
    <property type="entry name" value="HTH-TYPE TRANSCRIPTIONAL REGULATOR"/>
    <property type="match status" value="1"/>
</dbReference>
<dbReference type="PROSITE" id="PS50931">
    <property type="entry name" value="HTH_LYSR"/>
    <property type="match status" value="1"/>
</dbReference>
<dbReference type="Gene3D" id="3.40.190.10">
    <property type="entry name" value="Periplasmic binding protein-like II"/>
    <property type="match status" value="2"/>
</dbReference>
<dbReference type="Gene3D" id="1.10.10.10">
    <property type="entry name" value="Winged helix-like DNA-binding domain superfamily/Winged helix DNA-binding domain"/>
    <property type="match status" value="1"/>
</dbReference>
<dbReference type="InterPro" id="IPR036388">
    <property type="entry name" value="WH-like_DNA-bd_sf"/>
</dbReference>
<reference evidence="6 7" key="1">
    <citation type="submission" date="2016-12" db="EMBL/GenBank/DDBJ databases">
        <authorList>
            <person name="Song W.-J."/>
            <person name="Kurnit D.M."/>
        </authorList>
    </citation>
    <scope>NUCLEOTIDE SEQUENCE [LARGE SCALE GENOMIC DNA]</scope>
    <source>
        <strain evidence="6 7">CGMCC 1.10808</strain>
    </source>
</reference>
<dbReference type="FunFam" id="1.10.10.10:FF:000001">
    <property type="entry name" value="LysR family transcriptional regulator"/>
    <property type="match status" value="1"/>
</dbReference>
<evidence type="ECO:0000313" key="6">
    <source>
        <dbReference type="EMBL" id="SHN77307.1"/>
    </source>
</evidence>
<dbReference type="InterPro" id="IPR000847">
    <property type="entry name" value="LysR_HTH_N"/>
</dbReference>
<dbReference type="Proteomes" id="UP000184066">
    <property type="component" value="Unassembled WGS sequence"/>
</dbReference>
<evidence type="ECO:0000256" key="3">
    <source>
        <dbReference type="ARBA" id="ARBA00023125"/>
    </source>
</evidence>
<evidence type="ECO:0000313" key="7">
    <source>
        <dbReference type="Proteomes" id="UP000184066"/>
    </source>
</evidence>
<dbReference type="GO" id="GO:0003700">
    <property type="term" value="F:DNA-binding transcription factor activity"/>
    <property type="evidence" value="ECO:0007669"/>
    <property type="project" value="InterPro"/>
</dbReference>
<proteinExistence type="inferred from homology"/>
<feature type="domain" description="HTH lysR-type" evidence="5">
    <location>
        <begin position="1"/>
        <end position="59"/>
    </location>
</feature>
<evidence type="ECO:0000256" key="1">
    <source>
        <dbReference type="ARBA" id="ARBA00009437"/>
    </source>
</evidence>
<dbReference type="EMBL" id="FRDL01000015">
    <property type="protein sequence ID" value="SHN77307.1"/>
    <property type="molecule type" value="Genomic_DNA"/>
</dbReference>
<evidence type="ECO:0000256" key="2">
    <source>
        <dbReference type="ARBA" id="ARBA00023015"/>
    </source>
</evidence>
<name>A0A1M7U342_9RHOB</name>
<dbReference type="CDD" id="cd05466">
    <property type="entry name" value="PBP2_LTTR_substrate"/>
    <property type="match status" value="1"/>
</dbReference>
<dbReference type="PANTHER" id="PTHR30126:SF98">
    <property type="entry name" value="HTH-TYPE TRANSCRIPTIONAL ACTIVATOR BAUR"/>
    <property type="match status" value="1"/>
</dbReference>
<dbReference type="Pfam" id="PF00126">
    <property type="entry name" value="HTH_1"/>
    <property type="match status" value="1"/>
</dbReference>
<dbReference type="SUPFAM" id="SSF53850">
    <property type="entry name" value="Periplasmic binding protein-like II"/>
    <property type="match status" value="1"/>
</dbReference>
<dbReference type="RefSeq" id="WP_083581632.1">
    <property type="nucleotide sequence ID" value="NZ_FOHL01000013.1"/>
</dbReference>
<dbReference type="InterPro" id="IPR036390">
    <property type="entry name" value="WH_DNA-bd_sf"/>
</dbReference>
<comment type="similarity">
    <text evidence="1">Belongs to the LysR transcriptional regulatory family.</text>
</comment>
<dbReference type="GO" id="GO:0000976">
    <property type="term" value="F:transcription cis-regulatory region binding"/>
    <property type="evidence" value="ECO:0007669"/>
    <property type="project" value="TreeGrafter"/>
</dbReference>
<dbReference type="STRING" id="1189325.SAMN04488119_11316"/>
<dbReference type="OrthoDB" id="9813056at2"/>
<evidence type="ECO:0000259" key="5">
    <source>
        <dbReference type="PROSITE" id="PS50931"/>
    </source>
</evidence>
<dbReference type="PRINTS" id="PR00039">
    <property type="entry name" value="HTHLYSR"/>
</dbReference>
<gene>
    <name evidence="6" type="ORF">SAMN05216200_11516</name>
</gene>
<keyword evidence="3 6" id="KW-0238">DNA-binding</keyword>
<evidence type="ECO:0000256" key="4">
    <source>
        <dbReference type="ARBA" id="ARBA00023163"/>
    </source>
</evidence>
<dbReference type="InterPro" id="IPR005119">
    <property type="entry name" value="LysR_subst-bd"/>
</dbReference>
<protein>
    <submittedName>
        <fullName evidence="6">DNA-binding transcriptional regulator, LysR family</fullName>
    </submittedName>
</protein>
<organism evidence="6 7">
    <name type="scientific">Oceanicella actignis</name>
    <dbReference type="NCBI Taxonomy" id="1189325"/>
    <lineage>
        <taxon>Bacteria</taxon>
        <taxon>Pseudomonadati</taxon>
        <taxon>Pseudomonadota</taxon>
        <taxon>Alphaproteobacteria</taxon>
        <taxon>Rhodobacterales</taxon>
        <taxon>Paracoccaceae</taxon>
        <taxon>Oceanicella</taxon>
    </lineage>
</organism>
<accession>A0A1M7U342</accession>